<keyword evidence="2" id="KW-1185">Reference proteome</keyword>
<evidence type="ECO:0000313" key="2">
    <source>
        <dbReference type="Proteomes" id="UP000247792"/>
    </source>
</evidence>
<gene>
    <name evidence="1" type="ORF">DFR42_101647</name>
</gene>
<reference evidence="1 2" key="1">
    <citation type="submission" date="2018-05" db="EMBL/GenBank/DDBJ databases">
        <title>Genomic Encyclopedia of Type Strains, Phase IV (KMG-IV): sequencing the most valuable type-strain genomes for metagenomic binning, comparative biology and taxonomic classification.</title>
        <authorList>
            <person name="Goeker M."/>
        </authorList>
    </citation>
    <scope>NUCLEOTIDE SEQUENCE [LARGE SCALE GENOMIC DNA]</scope>
    <source>
        <strain evidence="1 2">DSM 19792</strain>
    </source>
</reference>
<dbReference type="EMBL" id="QJKB01000001">
    <property type="protein sequence ID" value="PXX47071.1"/>
    <property type="molecule type" value="Genomic_DNA"/>
</dbReference>
<accession>A0A318JDM8</accession>
<sequence length="54" mass="5959">MKKISTIATINLKLRDNFLLISAFFTNFSLNFRGTLCQGGQVAGSVFGYLVRSV</sequence>
<evidence type="ECO:0000313" key="1">
    <source>
        <dbReference type="EMBL" id="PXX47071.1"/>
    </source>
</evidence>
<dbReference type="AlphaFoldDB" id="A0A318JDM8"/>
<proteinExistence type="predicted"/>
<dbReference type="Proteomes" id="UP000247792">
    <property type="component" value="Unassembled WGS sequence"/>
</dbReference>
<name>A0A318JDM8_9BURK</name>
<comment type="caution">
    <text evidence="1">The sequence shown here is derived from an EMBL/GenBank/DDBJ whole genome shotgun (WGS) entry which is preliminary data.</text>
</comment>
<protein>
    <submittedName>
        <fullName evidence="1">Uncharacterized protein</fullName>
    </submittedName>
</protein>
<organism evidence="1 2">
    <name type="scientific">Undibacterium pigrum</name>
    <dbReference type="NCBI Taxonomy" id="401470"/>
    <lineage>
        <taxon>Bacteria</taxon>
        <taxon>Pseudomonadati</taxon>
        <taxon>Pseudomonadota</taxon>
        <taxon>Betaproteobacteria</taxon>
        <taxon>Burkholderiales</taxon>
        <taxon>Oxalobacteraceae</taxon>
        <taxon>Undibacterium</taxon>
    </lineage>
</organism>